<evidence type="ECO:0000256" key="4">
    <source>
        <dbReference type="ARBA" id="ARBA00022490"/>
    </source>
</evidence>
<dbReference type="HAMAP" id="MF_01113">
    <property type="entry name" value="DNApol_IV"/>
    <property type="match status" value="1"/>
</dbReference>
<dbReference type="InterPro" id="IPR001126">
    <property type="entry name" value="UmuC"/>
</dbReference>
<keyword evidence="10 15" id="KW-0460">Magnesium</keyword>
<keyword evidence="11 15" id="KW-0239">DNA-directed DNA polymerase</keyword>
<keyword evidence="7 15" id="KW-0235">DNA replication</keyword>
<evidence type="ECO:0000256" key="2">
    <source>
        <dbReference type="ARBA" id="ARBA00010945"/>
    </source>
</evidence>
<dbReference type="Pfam" id="PF11799">
    <property type="entry name" value="IMS_C"/>
    <property type="match status" value="1"/>
</dbReference>
<feature type="binding site" evidence="15">
    <location>
        <position position="105"/>
    </location>
    <ligand>
        <name>Mg(2+)</name>
        <dbReference type="ChEBI" id="CHEBI:18420"/>
    </ligand>
</feature>
<dbReference type="InterPro" id="IPR050116">
    <property type="entry name" value="DNA_polymerase-Y"/>
</dbReference>
<dbReference type="InterPro" id="IPR022880">
    <property type="entry name" value="DNApol_IV"/>
</dbReference>
<evidence type="ECO:0000313" key="18">
    <source>
        <dbReference type="EMBL" id="RHK48376.1"/>
    </source>
</evidence>
<feature type="active site" evidence="15">
    <location>
        <position position="106"/>
    </location>
</feature>
<dbReference type="Gene3D" id="3.30.1490.100">
    <property type="entry name" value="DNA polymerase, Y-family, little finger domain"/>
    <property type="match status" value="1"/>
</dbReference>
<keyword evidence="8 15" id="KW-0479">Metal-binding</keyword>
<evidence type="ECO:0000256" key="7">
    <source>
        <dbReference type="ARBA" id="ARBA00022705"/>
    </source>
</evidence>
<dbReference type="PANTHER" id="PTHR11076:SF33">
    <property type="entry name" value="DNA POLYMERASE KAPPA"/>
    <property type="match status" value="1"/>
</dbReference>
<dbReference type="SUPFAM" id="SSF100879">
    <property type="entry name" value="Lesion bypass DNA polymerase (Y-family), little finger domain"/>
    <property type="match status" value="1"/>
</dbReference>
<comment type="cofactor">
    <cofactor evidence="15">
        <name>Mg(2+)</name>
        <dbReference type="ChEBI" id="CHEBI:18420"/>
    </cofactor>
    <text evidence="15">Binds 2 magnesium ions per subunit.</text>
</comment>
<keyword evidence="13 15" id="KW-0234">DNA repair</keyword>
<comment type="similarity">
    <text evidence="2 15">Belongs to the DNA polymerase type-Y family.</text>
</comment>
<reference evidence="18 19" key="1">
    <citation type="submission" date="2018-08" db="EMBL/GenBank/DDBJ databases">
        <title>A genome reference for cultivated species of the human gut microbiota.</title>
        <authorList>
            <person name="Zou Y."/>
            <person name="Xue W."/>
            <person name="Luo G."/>
        </authorList>
    </citation>
    <scope>NUCLEOTIDE SEQUENCE [LARGE SCALE GENOMIC DNA]</scope>
    <source>
        <strain evidence="18 19">AF42-9</strain>
    </source>
</reference>
<dbReference type="PANTHER" id="PTHR11076">
    <property type="entry name" value="DNA REPAIR POLYMERASE UMUC / TRANSFERASE FAMILY MEMBER"/>
    <property type="match status" value="1"/>
</dbReference>
<keyword evidence="4 15" id="KW-0963">Cytoplasm</keyword>
<dbReference type="FunFam" id="3.30.1490.100:FF:000004">
    <property type="entry name" value="DNA polymerase IV"/>
    <property type="match status" value="1"/>
</dbReference>
<dbReference type="GO" id="GO:0003887">
    <property type="term" value="F:DNA-directed DNA polymerase activity"/>
    <property type="evidence" value="ECO:0007669"/>
    <property type="project" value="UniProtKB-UniRule"/>
</dbReference>
<evidence type="ECO:0000256" key="1">
    <source>
        <dbReference type="ARBA" id="ARBA00004496"/>
    </source>
</evidence>
<comment type="caution">
    <text evidence="18">The sequence shown here is derived from an EMBL/GenBank/DDBJ whole genome shotgun (WGS) entry which is preliminary data.</text>
</comment>
<evidence type="ECO:0000256" key="15">
    <source>
        <dbReference type="HAMAP-Rule" id="MF_01113"/>
    </source>
</evidence>
<dbReference type="AlphaFoldDB" id="A0A3R6J984"/>
<dbReference type="PROSITE" id="PS50173">
    <property type="entry name" value="UMUC"/>
    <property type="match status" value="1"/>
</dbReference>
<dbReference type="GO" id="GO:0006281">
    <property type="term" value="P:DNA repair"/>
    <property type="evidence" value="ECO:0007669"/>
    <property type="project" value="UniProtKB-UniRule"/>
</dbReference>
<evidence type="ECO:0000256" key="9">
    <source>
        <dbReference type="ARBA" id="ARBA00022763"/>
    </source>
</evidence>
<evidence type="ECO:0000256" key="10">
    <source>
        <dbReference type="ARBA" id="ARBA00022842"/>
    </source>
</evidence>
<dbReference type="GO" id="GO:0005829">
    <property type="term" value="C:cytosol"/>
    <property type="evidence" value="ECO:0007669"/>
    <property type="project" value="TreeGrafter"/>
</dbReference>
<evidence type="ECO:0000256" key="11">
    <source>
        <dbReference type="ARBA" id="ARBA00022932"/>
    </source>
</evidence>
<proteinExistence type="inferred from homology"/>
<dbReference type="CDD" id="cd03586">
    <property type="entry name" value="PolY_Pol_IV_kappa"/>
    <property type="match status" value="1"/>
</dbReference>
<name>A0A3R6J984_9BACT</name>
<evidence type="ECO:0000313" key="19">
    <source>
        <dbReference type="Proteomes" id="UP000286598"/>
    </source>
</evidence>
<keyword evidence="3 15" id="KW-0515">Mutator protein</keyword>
<dbReference type="EMBL" id="QRNO01000065">
    <property type="protein sequence ID" value="RHK48376.1"/>
    <property type="molecule type" value="Genomic_DNA"/>
</dbReference>
<protein>
    <recommendedName>
        <fullName evidence="15">DNA polymerase IV</fullName>
        <shortName evidence="15">Pol IV</shortName>
        <ecNumber evidence="15">2.7.7.7</ecNumber>
    </recommendedName>
</protein>
<dbReference type="Gene3D" id="1.10.150.20">
    <property type="entry name" value="5' to 3' exonuclease, C-terminal subdomain"/>
    <property type="match status" value="1"/>
</dbReference>
<evidence type="ECO:0000256" key="16">
    <source>
        <dbReference type="SAM" id="MobiDB-lite"/>
    </source>
</evidence>
<keyword evidence="5 15" id="KW-0808">Transferase</keyword>
<feature type="domain" description="UmuC" evidence="17">
    <location>
        <begin position="7"/>
        <end position="187"/>
    </location>
</feature>
<comment type="subunit">
    <text evidence="15">Monomer.</text>
</comment>
<dbReference type="InterPro" id="IPR043128">
    <property type="entry name" value="Rev_trsase/Diguanyl_cyclase"/>
</dbReference>
<sequence length="365" mass="41329">MQYNRKIIHIDMDCFYAAVECLDNPALLGVPVIVGHDSERGVVSTASYEARRYGVHSAQSIRMAKRLCSDLHIVEPHFERYKEISDAIHKIFQRYTDLIEPISLDEAFLDVTENKKNIELAIDIAKEIKFAICKEIGLTASAGVSYCKLLAKIASDYNKPDGLCVIHPDNAITFLDKLKVEDLWLVGHKTALELHSLGIFTVKQLRGQSLTTLARLFGKRGQQFYNYARGIDDSPIEVRNVRKSMSCENTFMQDLSIRSNVIIELYHITIELVNRLSESGFVGHTLTLKVKYADFTQVTRSVTHTTPLLTKHEILPLAKKLLAKIEFNALHPIRLMGLGVSSGDEKSKEEKEPKIHYEEPMLPFT</sequence>
<dbReference type="GO" id="GO:0006261">
    <property type="term" value="P:DNA-templated DNA replication"/>
    <property type="evidence" value="ECO:0007669"/>
    <property type="project" value="UniProtKB-UniRule"/>
</dbReference>
<keyword evidence="19" id="KW-1185">Reference proteome</keyword>
<dbReference type="NCBIfam" id="NF002677">
    <property type="entry name" value="PRK02406.1"/>
    <property type="match status" value="1"/>
</dbReference>
<dbReference type="InterPro" id="IPR036775">
    <property type="entry name" value="DNA_pol_Y-fam_lit_finger_sf"/>
</dbReference>
<evidence type="ECO:0000256" key="3">
    <source>
        <dbReference type="ARBA" id="ARBA00022457"/>
    </source>
</evidence>
<evidence type="ECO:0000256" key="13">
    <source>
        <dbReference type="ARBA" id="ARBA00023204"/>
    </source>
</evidence>
<dbReference type="RefSeq" id="WP_118355831.1">
    <property type="nucleotide sequence ID" value="NZ_CAUEGD010000015.1"/>
</dbReference>
<dbReference type="SUPFAM" id="SSF56672">
    <property type="entry name" value="DNA/RNA polymerases"/>
    <property type="match status" value="1"/>
</dbReference>
<evidence type="ECO:0000256" key="5">
    <source>
        <dbReference type="ARBA" id="ARBA00022679"/>
    </source>
</evidence>
<keyword evidence="9 15" id="KW-0227">DNA damage</keyword>
<dbReference type="GO" id="GO:0003684">
    <property type="term" value="F:damaged DNA binding"/>
    <property type="evidence" value="ECO:0007669"/>
    <property type="project" value="InterPro"/>
</dbReference>
<dbReference type="OrthoDB" id="9808813at2"/>
<dbReference type="Gene3D" id="3.30.70.270">
    <property type="match status" value="1"/>
</dbReference>
<feature type="compositionally biased region" description="Basic and acidic residues" evidence="16">
    <location>
        <begin position="343"/>
        <end position="359"/>
    </location>
</feature>
<dbReference type="InterPro" id="IPR043502">
    <property type="entry name" value="DNA/RNA_pol_sf"/>
</dbReference>
<comment type="subcellular location">
    <subcellularLocation>
        <location evidence="1 15">Cytoplasm</location>
    </subcellularLocation>
</comment>
<dbReference type="InterPro" id="IPR017961">
    <property type="entry name" value="DNA_pol_Y-fam_little_finger"/>
</dbReference>
<accession>A0A3R6J984</accession>
<evidence type="ECO:0000256" key="6">
    <source>
        <dbReference type="ARBA" id="ARBA00022695"/>
    </source>
</evidence>
<comment type="catalytic activity">
    <reaction evidence="14 15">
        <text>DNA(n) + a 2'-deoxyribonucleoside 5'-triphosphate = DNA(n+1) + diphosphate</text>
        <dbReference type="Rhea" id="RHEA:22508"/>
        <dbReference type="Rhea" id="RHEA-COMP:17339"/>
        <dbReference type="Rhea" id="RHEA-COMP:17340"/>
        <dbReference type="ChEBI" id="CHEBI:33019"/>
        <dbReference type="ChEBI" id="CHEBI:61560"/>
        <dbReference type="ChEBI" id="CHEBI:173112"/>
        <dbReference type="EC" id="2.7.7.7"/>
    </reaction>
</comment>
<dbReference type="GO" id="GO:0042276">
    <property type="term" value="P:error-prone translesion synthesis"/>
    <property type="evidence" value="ECO:0007669"/>
    <property type="project" value="TreeGrafter"/>
</dbReference>
<organism evidence="18 19">
    <name type="scientific">Leyella stercorea</name>
    <dbReference type="NCBI Taxonomy" id="363265"/>
    <lineage>
        <taxon>Bacteria</taxon>
        <taxon>Pseudomonadati</taxon>
        <taxon>Bacteroidota</taxon>
        <taxon>Bacteroidia</taxon>
        <taxon>Bacteroidales</taxon>
        <taxon>Prevotellaceae</taxon>
        <taxon>Leyella</taxon>
    </lineage>
</organism>
<feature type="binding site" evidence="15">
    <location>
        <position position="11"/>
    </location>
    <ligand>
        <name>Mg(2+)</name>
        <dbReference type="ChEBI" id="CHEBI:18420"/>
    </ligand>
</feature>
<dbReference type="Pfam" id="PF00817">
    <property type="entry name" value="IMS"/>
    <property type="match status" value="1"/>
</dbReference>
<evidence type="ECO:0000256" key="8">
    <source>
        <dbReference type="ARBA" id="ARBA00022723"/>
    </source>
</evidence>
<dbReference type="GO" id="GO:0000287">
    <property type="term" value="F:magnesium ion binding"/>
    <property type="evidence" value="ECO:0007669"/>
    <property type="project" value="UniProtKB-UniRule"/>
</dbReference>
<keyword evidence="12 15" id="KW-0238">DNA-binding</keyword>
<dbReference type="Proteomes" id="UP000286598">
    <property type="component" value="Unassembled WGS sequence"/>
</dbReference>
<evidence type="ECO:0000256" key="14">
    <source>
        <dbReference type="ARBA" id="ARBA00049244"/>
    </source>
</evidence>
<dbReference type="Gene3D" id="3.40.1170.60">
    <property type="match status" value="1"/>
</dbReference>
<evidence type="ECO:0000259" key="17">
    <source>
        <dbReference type="PROSITE" id="PS50173"/>
    </source>
</evidence>
<dbReference type="InterPro" id="IPR053848">
    <property type="entry name" value="IMS_HHH_1"/>
</dbReference>
<dbReference type="GO" id="GO:0009432">
    <property type="term" value="P:SOS response"/>
    <property type="evidence" value="ECO:0007669"/>
    <property type="project" value="TreeGrafter"/>
</dbReference>
<comment type="function">
    <text evidence="15">Poorly processive, error-prone DNA polymerase involved in untargeted mutagenesis. Copies undamaged DNA at stalled replication forks, which arise in vivo from mismatched or misaligned primer ends. These misaligned primers can be extended by PolIV. Exhibits no 3'-5' exonuclease (proofreading) activity. May be involved in translesional synthesis, in conjunction with the beta clamp from PolIII.</text>
</comment>
<feature type="site" description="Substrate discrimination" evidence="15">
    <location>
        <position position="16"/>
    </location>
</feature>
<feature type="region of interest" description="Disordered" evidence="16">
    <location>
        <begin position="341"/>
        <end position="365"/>
    </location>
</feature>
<gene>
    <name evidence="15" type="primary">dinB</name>
    <name evidence="18" type="ORF">DW060_10730</name>
</gene>
<evidence type="ECO:0000256" key="12">
    <source>
        <dbReference type="ARBA" id="ARBA00023125"/>
    </source>
</evidence>
<dbReference type="Pfam" id="PF21999">
    <property type="entry name" value="IMS_HHH_1"/>
    <property type="match status" value="1"/>
</dbReference>
<dbReference type="EC" id="2.7.7.7" evidence="15"/>
<keyword evidence="6 15" id="KW-0548">Nucleotidyltransferase</keyword>